<dbReference type="Proteomes" id="UP000016487">
    <property type="component" value="Unassembled WGS sequence"/>
</dbReference>
<name>A0AAD4FQH1_9GAMM</name>
<proteinExistence type="predicted"/>
<dbReference type="EMBL" id="AHBZ03000027">
    <property type="protein sequence ID" value="KAF7765033.1"/>
    <property type="molecule type" value="Genomic_DNA"/>
</dbReference>
<comment type="caution">
    <text evidence="1">The sequence shown here is derived from an EMBL/GenBank/DDBJ whole genome shotgun (WGS) entry which is preliminary data.</text>
</comment>
<accession>A0AAD4FQH1</accession>
<evidence type="ECO:0000313" key="1">
    <source>
        <dbReference type="EMBL" id="KAF7765033.1"/>
    </source>
</evidence>
<dbReference type="AlphaFoldDB" id="A0AAD4FQH1"/>
<sequence length="42" mass="5041">MNEVPKKQKRVQVQPIDWYKDNDRIDKKRAMAVAYLGVNKHE</sequence>
<reference evidence="1" key="2">
    <citation type="submission" date="2015-03" db="EMBL/GenBank/DDBJ databases">
        <title>Genome sequence of Pseudoalteromonas citrea.</title>
        <authorList>
            <person name="Xie B.-B."/>
            <person name="Rong J.-C."/>
            <person name="Qin Q.-L."/>
            <person name="Zhang Y.-Z."/>
        </authorList>
    </citation>
    <scope>NUCLEOTIDE SEQUENCE</scope>
    <source>
        <strain evidence="1">DSM 8771</strain>
    </source>
</reference>
<reference evidence="1" key="1">
    <citation type="journal article" date="2012" name="J. Bacteriol.">
        <title>Genome sequences of type strains of seven species of the marine bacterium Pseudoalteromonas.</title>
        <authorList>
            <person name="Xie B.B."/>
            <person name="Shu Y.L."/>
            <person name="Qin Q.L."/>
            <person name="Rong J.C."/>
            <person name="Zhang X.Y."/>
            <person name="Chen X.L."/>
            <person name="Shi M."/>
            <person name="He H.L."/>
            <person name="Zhou B.C."/>
            <person name="Zhang Y.Z."/>
        </authorList>
    </citation>
    <scope>NUCLEOTIDE SEQUENCE</scope>
    <source>
        <strain evidence="1">DSM 8771</strain>
    </source>
</reference>
<gene>
    <name evidence="1" type="ORF">PCIT_b1165</name>
</gene>
<evidence type="ECO:0000313" key="2">
    <source>
        <dbReference type="Proteomes" id="UP000016487"/>
    </source>
</evidence>
<organism evidence="1 2">
    <name type="scientific">Pseudoalteromonas citrea</name>
    <dbReference type="NCBI Taxonomy" id="43655"/>
    <lineage>
        <taxon>Bacteria</taxon>
        <taxon>Pseudomonadati</taxon>
        <taxon>Pseudomonadota</taxon>
        <taxon>Gammaproteobacteria</taxon>
        <taxon>Alteromonadales</taxon>
        <taxon>Pseudoalteromonadaceae</taxon>
        <taxon>Pseudoalteromonas</taxon>
    </lineage>
</organism>
<protein>
    <submittedName>
        <fullName evidence="1">Uncharacterized protein</fullName>
    </submittedName>
</protein>